<evidence type="ECO:0000313" key="2">
    <source>
        <dbReference type="EMBL" id="UVF62342.1"/>
    </source>
</evidence>
<name>A0A976UAK6_9CAUD</name>
<feature type="coiled-coil region" evidence="1">
    <location>
        <begin position="6"/>
        <end position="36"/>
    </location>
</feature>
<evidence type="ECO:0000313" key="3">
    <source>
        <dbReference type="Proteomes" id="UP001156919"/>
    </source>
</evidence>
<dbReference type="EMBL" id="ON649699">
    <property type="protein sequence ID" value="UVF62342.1"/>
    <property type="molecule type" value="Genomic_DNA"/>
</dbReference>
<organism evidence="2 3">
    <name type="scientific">Nitrososphaeria virus YSH_462411</name>
    <dbReference type="NCBI Taxonomy" id="3071321"/>
    <lineage>
        <taxon>Viruses</taxon>
        <taxon>Duplodnaviria</taxon>
        <taxon>Heunggongvirae</taxon>
        <taxon>Uroviricota</taxon>
        <taxon>Caudoviricetes</taxon>
        <taxon>Juravirales</taxon>
        <taxon>Yangangviridae</taxon>
        <taxon>Nohelivirus</taxon>
        <taxon>Nohelivirus yangshanense</taxon>
    </lineage>
</organism>
<reference evidence="2 3" key="1">
    <citation type="submission" date="2022-05" db="EMBL/GenBank/DDBJ databases">
        <title>Diverse viruses of marine archaea discovered using metagenomics.</title>
        <authorList>
            <person name="Zhou Y."/>
        </authorList>
    </citation>
    <scope>NUCLEOTIDE SEQUENCE [LARGE SCALE GENOMIC DNA]</scope>
    <source>
        <strain evidence="2">YSH_462411</strain>
    </source>
</reference>
<protein>
    <submittedName>
        <fullName evidence="2">Uncharacterized protein</fullName>
    </submittedName>
</protein>
<evidence type="ECO:0000256" key="1">
    <source>
        <dbReference type="SAM" id="Coils"/>
    </source>
</evidence>
<dbReference type="Proteomes" id="UP001156919">
    <property type="component" value="Segment"/>
</dbReference>
<keyword evidence="3" id="KW-1185">Reference proteome</keyword>
<proteinExistence type="predicted"/>
<keyword evidence="1" id="KW-0175">Coiled coil</keyword>
<sequence>MLEDVVNRQENRIKYLEDQLKLANNAIQELKNSNKQNKK</sequence>
<accession>A0A976UAK6</accession>